<proteinExistence type="predicted"/>
<dbReference type="Proteomes" id="UP000660265">
    <property type="component" value="Unassembled WGS sequence"/>
</dbReference>
<evidence type="ECO:0000313" key="2">
    <source>
        <dbReference type="Proteomes" id="UP000660265"/>
    </source>
</evidence>
<organism evidence="1 2">
    <name type="scientific">Streptomyces camponoticapitis</name>
    <dbReference type="NCBI Taxonomy" id="1616125"/>
    <lineage>
        <taxon>Bacteria</taxon>
        <taxon>Bacillati</taxon>
        <taxon>Actinomycetota</taxon>
        <taxon>Actinomycetes</taxon>
        <taxon>Kitasatosporales</taxon>
        <taxon>Streptomycetaceae</taxon>
        <taxon>Streptomyces</taxon>
    </lineage>
</organism>
<dbReference type="EMBL" id="BMMV01000018">
    <property type="protein sequence ID" value="GGK11887.1"/>
    <property type="molecule type" value="Genomic_DNA"/>
</dbReference>
<name>A0ABQ2EHP5_9ACTN</name>
<accession>A0ABQ2EHP5</accession>
<sequence>MPGVLTAINAAMRPLGAGTAGTAGIETGPAGLTVFRRAARAACEARKARSQTPAEQ</sequence>
<protein>
    <submittedName>
        <fullName evidence="1">Uncharacterized protein</fullName>
    </submittedName>
</protein>
<comment type="caution">
    <text evidence="1">The sequence shown here is derived from an EMBL/GenBank/DDBJ whole genome shotgun (WGS) entry which is preliminary data.</text>
</comment>
<gene>
    <name evidence="1" type="ORF">GCM10011583_50000</name>
</gene>
<evidence type="ECO:0000313" key="1">
    <source>
        <dbReference type="EMBL" id="GGK11887.1"/>
    </source>
</evidence>
<keyword evidence="2" id="KW-1185">Reference proteome</keyword>
<reference evidence="2" key="1">
    <citation type="journal article" date="2019" name="Int. J. Syst. Evol. Microbiol.">
        <title>The Global Catalogue of Microorganisms (GCM) 10K type strain sequencing project: providing services to taxonomists for standard genome sequencing and annotation.</title>
        <authorList>
            <consortium name="The Broad Institute Genomics Platform"/>
            <consortium name="The Broad Institute Genome Sequencing Center for Infectious Disease"/>
            <person name="Wu L."/>
            <person name="Ma J."/>
        </authorList>
    </citation>
    <scope>NUCLEOTIDE SEQUENCE [LARGE SCALE GENOMIC DNA]</scope>
    <source>
        <strain evidence="2">CGMCC 4.7275</strain>
    </source>
</reference>